<comment type="caution">
    <text evidence="1">The sequence shown here is derived from an EMBL/GenBank/DDBJ whole genome shotgun (WGS) entry which is preliminary data.</text>
</comment>
<keyword evidence="2" id="KW-1185">Reference proteome</keyword>
<protein>
    <submittedName>
        <fullName evidence="1">Uncharacterized protein</fullName>
    </submittedName>
</protein>
<dbReference type="Proteomes" id="UP000292052">
    <property type="component" value="Unassembled WGS sequence"/>
</dbReference>
<accession>A0A482VL19</accession>
<name>A0A482VL19_ASBVE</name>
<evidence type="ECO:0000313" key="1">
    <source>
        <dbReference type="EMBL" id="RZC33470.1"/>
    </source>
</evidence>
<sequence length="70" mass="7900">MPNNCSIIFLLFIDISTPKTTKNTKSSRDGMARAHCFGSVYWSKLGTEHSVTNIFYITDDLVALEVKPQF</sequence>
<dbReference type="AlphaFoldDB" id="A0A482VL19"/>
<proteinExistence type="predicted"/>
<gene>
    <name evidence="1" type="ORF">BDFB_014815</name>
</gene>
<dbReference type="EMBL" id="QDEB01088491">
    <property type="protein sequence ID" value="RZC33470.1"/>
    <property type="molecule type" value="Genomic_DNA"/>
</dbReference>
<reference evidence="1 2" key="1">
    <citation type="submission" date="2017-03" db="EMBL/GenBank/DDBJ databases">
        <title>Genome of the blue death feigning beetle - Asbolus verrucosus.</title>
        <authorList>
            <person name="Rider S.D."/>
        </authorList>
    </citation>
    <scope>NUCLEOTIDE SEQUENCE [LARGE SCALE GENOMIC DNA]</scope>
    <source>
        <strain evidence="1">Butters</strain>
        <tissue evidence="1">Head and leg muscle</tissue>
    </source>
</reference>
<organism evidence="1 2">
    <name type="scientific">Asbolus verrucosus</name>
    <name type="common">Desert ironclad beetle</name>
    <dbReference type="NCBI Taxonomy" id="1661398"/>
    <lineage>
        <taxon>Eukaryota</taxon>
        <taxon>Metazoa</taxon>
        <taxon>Ecdysozoa</taxon>
        <taxon>Arthropoda</taxon>
        <taxon>Hexapoda</taxon>
        <taxon>Insecta</taxon>
        <taxon>Pterygota</taxon>
        <taxon>Neoptera</taxon>
        <taxon>Endopterygota</taxon>
        <taxon>Coleoptera</taxon>
        <taxon>Polyphaga</taxon>
        <taxon>Cucujiformia</taxon>
        <taxon>Tenebrionidae</taxon>
        <taxon>Pimeliinae</taxon>
        <taxon>Asbolus</taxon>
    </lineage>
</organism>
<evidence type="ECO:0000313" key="2">
    <source>
        <dbReference type="Proteomes" id="UP000292052"/>
    </source>
</evidence>